<dbReference type="VEuPathDB" id="TrichDB:TVAGG3_0207000"/>
<dbReference type="EMBL" id="DS113816">
    <property type="protein sequence ID" value="EAX95243.1"/>
    <property type="molecule type" value="Genomic_DNA"/>
</dbReference>
<name>A2FIN3_TRIV3</name>
<reference evidence="1" key="2">
    <citation type="journal article" date="2007" name="Science">
        <title>Draft genome sequence of the sexually transmitted pathogen Trichomonas vaginalis.</title>
        <authorList>
            <person name="Carlton J.M."/>
            <person name="Hirt R.P."/>
            <person name="Silva J.C."/>
            <person name="Delcher A.L."/>
            <person name="Schatz M."/>
            <person name="Zhao Q."/>
            <person name="Wortman J.R."/>
            <person name="Bidwell S.L."/>
            <person name="Alsmark U.C.M."/>
            <person name="Besteiro S."/>
            <person name="Sicheritz-Ponten T."/>
            <person name="Noel C.J."/>
            <person name="Dacks J.B."/>
            <person name="Foster P.G."/>
            <person name="Simillion C."/>
            <person name="Van de Peer Y."/>
            <person name="Miranda-Saavedra D."/>
            <person name="Barton G.J."/>
            <person name="Westrop G.D."/>
            <person name="Mueller S."/>
            <person name="Dessi D."/>
            <person name="Fiori P.L."/>
            <person name="Ren Q."/>
            <person name="Paulsen I."/>
            <person name="Zhang H."/>
            <person name="Bastida-Corcuera F.D."/>
            <person name="Simoes-Barbosa A."/>
            <person name="Brown M.T."/>
            <person name="Hayes R.D."/>
            <person name="Mukherjee M."/>
            <person name="Okumura C.Y."/>
            <person name="Schneider R."/>
            <person name="Smith A.J."/>
            <person name="Vanacova S."/>
            <person name="Villalvazo M."/>
            <person name="Haas B.J."/>
            <person name="Pertea M."/>
            <person name="Feldblyum T.V."/>
            <person name="Utterback T.R."/>
            <person name="Shu C.L."/>
            <person name="Osoegawa K."/>
            <person name="de Jong P.J."/>
            <person name="Hrdy I."/>
            <person name="Horvathova L."/>
            <person name="Zubacova Z."/>
            <person name="Dolezal P."/>
            <person name="Malik S.B."/>
            <person name="Logsdon J.M. Jr."/>
            <person name="Henze K."/>
            <person name="Gupta A."/>
            <person name="Wang C.C."/>
            <person name="Dunne R.L."/>
            <person name="Upcroft J.A."/>
            <person name="Upcroft P."/>
            <person name="White O."/>
            <person name="Salzberg S.L."/>
            <person name="Tang P."/>
            <person name="Chiu C.-H."/>
            <person name="Lee Y.-S."/>
            <person name="Embley T.M."/>
            <person name="Coombs G.H."/>
            <person name="Mottram J.C."/>
            <person name="Tachezy J."/>
            <person name="Fraser-Liggett C.M."/>
            <person name="Johnson P.J."/>
        </authorList>
    </citation>
    <scope>NUCLEOTIDE SEQUENCE [LARGE SCALE GENOMIC DNA]</scope>
    <source>
        <strain evidence="1">G3</strain>
    </source>
</reference>
<evidence type="ECO:0000313" key="1">
    <source>
        <dbReference type="EMBL" id="EAX95243.1"/>
    </source>
</evidence>
<protein>
    <submittedName>
        <fullName evidence="1">Uncharacterized protein</fullName>
    </submittedName>
</protein>
<dbReference type="AlphaFoldDB" id="A2FIN3"/>
<evidence type="ECO:0000313" key="2">
    <source>
        <dbReference type="Proteomes" id="UP000001542"/>
    </source>
</evidence>
<accession>A2FIN3</accession>
<gene>
    <name evidence="1" type="ORF">TVAG_336380</name>
</gene>
<keyword evidence="2" id="KW-1185">Reference proteome</keyword>
<dbReference type="VEuPathDB" id="TrichDB:TVAG_460040"/>
<proteinExistence type="predicted"/>
<dbReference type="InParanoid" id="A2FIN3"/>
<reference evidence="1" key="1">
    <citation type="submission" date="2006-10" db="EMBL/GenBank/DDBJ databases">
        <authorList>
            <person name="Amadeo P."/>
            <person name="Zhao Q."/>
            <person name="Wortman J."/>
            <person name="Fraser-Liggett C."/>
            <person name="Carlton J."/>
        </authorList>
    </citation>
    <scope>NUCLEOTIDE SEQUENCE</scope>
    <source>
        <strain evidence="1">G3</strain>
    </source>
</reference>
<dbReference type="Proteomes" id="UP000001542">
    <property type="component" value="Unassembled WGS sequence"/>
</dbReference>
<sequence>MTKTIEITNYNGHEFKNLFFVPRENTFYQIRGRKGKVSLSVYDNKHNGRYIKAIDTNGKRVSLALSKLSNIYFDSDFDSDDWSDSSDSEEYELLCEAKQWEELQYFCK</sequence>
<organism evidence="1 2">
    <name type="scientific">Trichomonas vaginalis (strain ATCC PRA-98 / G3)</name>
    <dbReference type="NCBI Taxonomy" id="412133"/>
    <lineage>
        <taxon>Eukaryota</taxon>
        <taxon>Metamonada</taxon>
        <taxon>Parabasalia</taxon>
        <taxon>Trichomonadida</taxon>
        <taxon>Trichomonadidae</taxon>
        <taxon>Trichomonas</taxon>
    </lineage>
</organism>